<protein>
    <submittedName>
        <fullName evidence="5">Histidine kinase</fullName>
    </submittedName>
</protein>
<evidence type="ECO:0000313" key="5">
    <source>
        <dbReference type="EMBL" id="MFC4633959.1"/>
    </source>
</evidence>
<dbReference type="SUPFAM" id="SSF48452">
    <property type="entry name" value="TPR-like"/>
    <property type="match status" value="2"/>
</dbReference>
<feature type="region of interest" description="Disordered" evidence="2">
    <location>
        <begin position="668"/>
        <end position="690"/>
    </location>
</feature>
<keyword evidence="3" id="KW-0812">Transmembrane</keyword>
<keyword evidence="6" id="KW-1185">Reference proteome</keyword>
<keyword evidence="1" id="KW-0802">TPR repeat</keyword>
<dbReference type="InterPro" id="IPR008969">
    <property type="entry name" value="CarboxyPept-like_regulatory"/>
</dbReference>
<dbReference type="SMART" id="SM00028">
    <property type="entry name" value="TPR"/>
    <property type="match status" value="4"/>
</dbReference>
<name>A0ABV9HUW7_9FLAO</name>
<dbReference type="InterPro" id="IPR010559">
    <property type="entry name" value="Sig_transdc_His_kin_internal"/>
</dbReference>
<dbReference type="Pfam" id="PF06580">
    <property type="entry name" value="His_kinase"/>
    <property type="match status" value="1"/>
</dbReference>
<accession>A0ABV9HUW7</accession>
<evidence type="ECO:0000256" key="3">
    <source>
        <dbReference type="SAM" id="Phobius"/>
    </source>
</evidence>
<evidence type="ECO:0000256" key="2">
    <source>
        <dbReference type="SAM" id="MobiDB-lite"/>
    </source>
</evidence>
<organism evidence="5 6">
    <name type="scientific">Dokdonia ponticola</name>
    <dbReference type="NCBI Taxonomy" id="2041041"/>
    <lineage>
        <taxon>Bacteria</taxon>
        <taxon>Pseudomonadati</taxon>
        <taxon>Bacteroidota</taxon>
        <taxon>Flavobacteriia</taxon>
        <taxon>Flavobacteriales</taxon>
        <taxon>Flavobacteriaceae</taxon>
        <taxon>Dokdonia</taxon>
    </lineage>
</organism>
<dbReference type="Gene3D" id="1.25.40.10">
    <property type="entry name" value="Tetratricopeptide repeat domain"/>
    <property type="match status" value="2"/>
</dbReference>
<dbReference type="PANTHER" id="PTHR34220">
    <property type="entry name" value="SENSOR HISTIDINE KINASE YPDA"/>
    <property type="match status" value="1"/>
</dbReference>
<dbReference type="InterPro" id="IPR036890">
    <property type="entry name" value="HATPase_C_sf"/>
</dbReference>
<dbReference type="Pfam" id="PF13181">
    <property type="entry name" value="TPR_8"/>
    <property type="match status" value="1"/>
</dbReference>
<feature type="domain" description="Signal transduction histidine kinase internal region" evidence="4">
    <location>
        <begin position="527"/>
        <end position="605"/>
    </location>
</feature>
<dbReference type="InterPro" id="IPR011990">
    <property type="entry name" value="TPR-like_helical_dom_sf"/>
</dbReference>
<dbReference type="Gene3D" id="3.30.565.10">
    <property type="entry name" value="Histidine kinase-like ATPase, C-terminal domain"/>
    <property type="match status" value="1"/>
</dbReference>
<reference evidence="6" key="1">
    <citation type="journal article" date="2019" name="Int. J. Syst. Evol. Microbiol.">
        <title>The Global Catalogue of Microorganisms (GCM) 10K type strain sequencing project: providing services to taxonomists for standard genome sequencing and annotation.</title>
        <authorList>
            <consortium name="The Broad Institute Genomics Platform"/>
            <consortium name="The Broad Institute Genome Sequencing Center for Infectious Disease"/>
            <person name="Wu L."/>
            <person name="Ma J."/>
        </authorList>
    </citation>
    <scope>NUCLEOTIDE SEQUENCE [LARGE SCALE GENOMIC DNA]</scope>
    <source>
        <strain evidence="6">YJ-61-S</strain>
    </source>
</reference>
<keyword evidence="5" id="KW-0808">Transferase</keyword>
<dbReference type="SUPFAM" id="SSF55874">
    <property type="entry name" value="ATPase domain of HSP90 chaperone/DNA topoisomerase II/histidine kinase"/>
    <property type="match status" value="1"/>
</dbReference>
<keyword evidence="5" id="KW-0418">Kinase</keyword>
<gene>
    <name evidence="5" type="ORF">ACFO3O_08575</name>
</gene>
<feature type="transmembrane region" description="Helical" evidence="3">
    <location>
        <begin position="492"/>
        <end position="512"/>
    </location>
</feature>
<dbReference type="RefSeq" id="WP_379978186.1">
    <property type="nucleotide sequence ID" value="NZ_JBHSFV010000004.1"/>
</dbReference>
<feature type="repeat" description="TPR" evidence="1">
    <location>
        <begin position="235"/>
        <end position="268"/>
    </location>
</feature>
<comment type="caution">
    <text evidence="5">The sequence shown here is derived from an EMBL/GenBank/DDBJ whole genome shotgun (WGS) entry which is preliminary data.</text>
</comment>
<dbReference type="Proteomes" id="UP001596043">
    <property type="component" value="Unassembled WGS sequence"/>
</dbReference>
<dbReference type="PROSITE" id="PS50005">
    <property type="entry name" value="TPR"/>
    <property type="match status" value="1"/>
</dbReference>
<feature type="compositionally biased region" description="Basic and acidic residues" evidence="2">
    <location>
        <begin position="669"/>
        <end position="683"/>
    </location>
</feature>
<proteinExistence type="predicted"/>
<evidence type="ECO:0000256" key="1">
    <source>
        <dbReference type="PROSITE-ProRule" id="PRU00339"/>
    </source>
</evidence>
<keyword evidence="3" id="KW-0472">Membrane</keyword>
<dbReference type="EMBL" id="JBHSFV010000004">
    <property type="protein sequence ID" value="MFC4633959.1"/>
    <property type="molecule type" value="Genomic_DNA"/>
</dbReference>
<evidence type="ECO:0000313" key="6">
    <source>
        <dbReference type="Proteomes" id="UP001596043"/>
    </source>
</evidence>
<sequence>MKKVFTTFYTILLILICTNIYGQDRTSLPDNKGPEVTVRGSVIDIETMAPVPRVNVEITGGNYTTTGYDGEFRIRARIGDELVIRSTDFATQYYTIKDNQRIRVEVHSLSNPVVLDDSEGSEIPKQSFNDYVQKARAVYKQDVSEGIDNIALALEIKTISESERAIAYELLADINTHWKQYDLAIANYTSSLKSEYKISVDIKLAKAYFNNKNYQESIDLYKVLSKKELSFQESLSVVEGLGDTYKATADYTKAIEQYTKAEHIATDANLVSVATRLNTKIAASYDLIGNGQKAVSSYNKALDLSSKENSESTVRSKVKVADYYNSRRQFDEEIKLRKEVLEGLSKVNTDSISNDDILTPQKQNYKIASAYVDQRKLDEAIPFFEKSIDEAINKNDLVVEKDATRRLSELYRDKEDFDKAAESYERYKSLVDQGYVVKEQELASAARLGKIVAEKQNRILSLEKDRELNEERYDLAFEKQKIIDERTNTNRLIIGSLLIVALSLLIAALAMYRSSKRQKYANNLLALKGLRSQMNPHFIFNALNSVNSFIATNDERTANKYLSDFSSLMRSVLENSEEDFIPLSSEIELIKKYTMLEHFRFKDKFDYTLTVDKDLDIDEFQIPPMLLQPYVENAVWHGMRYKEEKGLLHIHFSQKDDQTAVITVTDNGVGRERSKTMKTDNQKKQKSKGMGNIKKRIAILNEMYGDRVDVAITDVFETGEGTKVTLTLKKD</sequence>
<dbReference type="PANTHER" id="PTHR34220:SF7">
    <property type="entry name" value="SENSOR HISTIDINE KINASE YPDA"/>
    <property type="match status" value="1"/>
</dbReference>
<dbReference type="SUPFAM" id="SSF49464">
    <property type="entry name" value="Carboxypeptidase regulatory domain-like"/>
    <property type="match status" value="1"/>
</dbReference>
<dbReference type="InterPro" id="IPR019734">
    <property type="entry name" value="TPR_rpt"/>
</dbReference>
<dbReference type="GO" id="GO:0016301">
    <property type="term" value="F:kinase activity"/>
    <property type="evidence" value="ECO:0007669"/>
    <property type="project" value="UniProtKB-KW"/>
</dbReference>
<dbReference type="InterPro" id="IPR050640">
    <property type="entry name" value="Bact_2-comp_sensor_kinase"/>
</dbReference>
<evidence type="ECO:0000259" key="4">
    <source>
        <dbReference type="Pfam" id="PF06580"/>
    </source>
</evidence>
<keyword evidence="3" id="KW-1133">Transmembrane helix</keyword>